<evidence type="ECO:0000313" key="5">
    <source>
        <dbReference type="Proteomes" id="UP000067626"/>
    </source>
</evidence>
<keyword evidence="5" id="KW-1185">Reference proteome</keyword>
<dbReference type="GO" id="GO:0005509">
    <property type="term" value="F:calcium ion binding"/>
    <property type="evidence" value="ECO:0007669"/>
    <property type="project" value="InterPro"/>
</dbReference>
<feature type="domain" description="EF-hand" evidence="3">
    <location>
        <begin position="136"/>
        <end position="171"/>
    </location>
</feature>
<sequence length="187" mass="21103">MTKTTNFLERRLERRFRAHDHDGNGFLQRHDFEASATRMAEEFGHGPESPARQKLIEISLGLWEHLKKVADRDADESISLEEYKAAFAAGLLETPESFDQGYVPYIDAVVAIADQDGDGKLTASEEIRWMSSLMNVPEDVSRAAFHRIDKDKDGLITASELVESIRGYYFDESPDSPAHWLLGSLDT</sequence>
<dbReference type="InterPro" id="IPR011992">
    <property type="entry name" value="EF-hand-dom_pair"/>
</dbReference>
<dbReference type="PANTHER" id="PTHR10827">
    <property type="entry name" value="RETICULOCALBIN"/>
    <property type="match status" value="1"/>
</dbReference>
<protein>
    <recommendedName>
        <fullName evidence="3">EF-hand domain-containing protein</fullName>
    </recommendedName>
</protein>
<dbReference type="Proteomes" id="UP000067626">
    <property type="component" value="Chromosome"/>
</dbReference>
<dbReference type="KEGG" id="ccro:CMC5_006630"/>
<dbReference type="OrthoDB" id="7356823at2"/>
<keyword evidence="1" id="KW-0479">Metal-binding</keyword>
<dbReference type="SMART" id="SM00054">
    <property type="entry name" value="EFh"/>
    <property type="match status" value="4"/>
</dbReference>
<reference evidence="4 5" key="1">
    <citation type="submission" date="2015-07" db="EMBL/GenBank/DDBJ databases">
        <title>Genome analysis of myxobacterium Chondromyces crocatus Cm c5 reveals a high potential for natural compound synthesis and the genetic basis for the loss of fruiting body formation.</title>
        <authorList>
            <person name="Zaburannyi N."/>
            <person name="Bunk B."/>
            <person name="Maier J."/>
            <person name="Overmann J."/>
            <person name="Mueller R."/>
        </authorList>
    </citation>
    <scope>NUCLEOTIDE SEQUENCE [LARGE SCALE GENOMIC DNA]</scope>
    <source>
        <strain evidence="4 5">Cm c5</strain>
    </source>
</reference>
<dbReference type="InterPro" id="IPR018247">
    <property type="entry name" value="EF_Hand_1_Ca_BS"/>
</dbReference>
<organism evidence="4 5">
    <name type="scientific">Chondromyces crocatus</name>
    <dbReference type="NCBI Taxonomy" id="52"/>
    <lineage>
        <taxon>Bacteria</taxon>
        <taxon>Pseudomonadati</taxon>
        <taxon>Myxococcota</taxon>
        <taxon>Polyangia</taxon>
        <taxon>Polyangiales</taxon>
        <taxon>Polyangiaceae</taxon>
        <taxon>Chondromyces</taxon>
    </lineage>
</organism>
<dbReference type="STRING" id="52.CMC5_006630"/>
<dbReference type="PROSITE" id="PS50222">
    <property type="entry name" value="EF_HAND_2"/>
    <property type="match status" value="2"/>
</dbReference>
<dbReference type="AlphaFoldDB" id="A0A0K1E6P7"/>
<dbReference type="PROSITE" id="PS00018">
    <property type="entry name" value="EF_HAND_1"/>
    <property type="match status" value="2"/>
</dbReference>
<dbReference type="SUPFAM" id="SSF47473">
    <property type="entry name" value="EF-hand"/>
    <property type="match status" value="1"/>
</dbReference>
<keyword evidence="2" id="KW-0677">Repeat</keyword>
<dbReference type="Gene3D" id="1.10.238.10">
    <property type="entry name" value="EF-hand"/>
    <property type="match status" value="1"/>
</dbReference>
<proteinExistence type="predicted"/>
<accession>A0A0K1E6P7</accession>
<dbReference type="EMBL" id="CP012159">
    <property type="protein sequence ID" value="AKT36545.1"/>
    <property type="molecule type" value="Genomic_DNA"/>
</dbReference>
<name>A0A0K1E6P7_CHOCO</name>
<evidence type="ECO:0000259" key="3">
    <source>
        <dbReference type="PROSITE" id="PS50222"/>
    </source>
</evidence>
<evidence type="ECO:0000256" key="1">
    <source>
        <dbReference type="ARBA" id="ARBA00022723"/>
    </source>
</evidence>
<evidence type="ECO:0000313" key="4">
    <source>
        <dbReference type="EMBL" id="AKT36545.1"/>
    </source>
</evidence>
<dbReference type="PANTHER" id="PTHR10827:SF98">
    <property type="entry name" value="45 KDA CALCIUM-BINDING PROTEIN"/>
    <property type="match status" value="1"/>
</dbReference>
<feature type="domain" description="EF-hand" evidence="3">
    <location>
        <begin position="7"/>
        <end position="42"/>
    </location>
</feature>
<dbReference type="InterPro" id="IPR002048">
    <property type="entry name" value="EF_hand_dom"/>
</dbReference>
<evidence type="ECO:0000256" key="2">
    <source>
        <dbReference type="ARBA" id="ARBA00022737"/>
    </source>
</evidence>
<gene>
    <name evidence="4" type="ORF">CMC5_006630</name>
</gene>
<dbReference type="Pfam" id="PF13202">
    <property type="entry name" value="EF-hand_5"/>
    <property type="match status" value="2"/>
</dbReference>